<sequence>MSPYRRYIIDHTLLESPEDVKHIKKKANWYTIVDEKPYRHGYSTSYRRCLTPKKADYKLSKVHLGICGSHIVGKNIAFKIIQQGYYWPVMKQDTMKFVKKCENCQVHSSIPHSLHMKLPTLQASWTFAQ</sequence>
<dbReference type="AlphaFoldDB" id="A0AAD3Y634"/>
<dbReference type="InterPro" id="IPR041588">
    <property type="entry name" value="Integrase_H2C2"/>
</dbReference>
<dbReference type="PANTHER" id="PTHR48475:SF2">
    <property type="entry name" value="RIBONUCLEASE H"/>
    <property type="match status" value="1"/>
</dbReference>
<comment type="caution">
    <text evidence="2">The sequence shown here is derived from an EMBL/GenBank/DDBJ whole genome shotgun (WGS) entry which is preliminary data.</text>
</comment>
<name>A0AAD3Y634_NEPGR</name>
<evidence type="ECO:0000313" key="3">
    <source>
        <dbReference type="Proteomes" id="UP001279734"/>
    </source>
</evidence>
<gene>
    <name evidence="2" type="ORF">Nepgr_032501</name>
</gene>
<evidence type="ECO:0000259" key="1">
    <source>
        <dbReference type="Pfam" id="PF17921"/>
    </source>
</evidence>
<proteinExistence type="predicted"/>
<dbReference type="Pfam" id="PF17921">
    <property type="entry name" value="Integrase_H2C2"/>
    <property type="match status" value="1"/>
</dbReference>
<dbReference type="PANTHER" id="PTHR48475">
    <property type="entry name" value="RIBONUCLEASE H"/>
    <property type="match status" value="1"/>
</dbReference>
<reference evidence="2" key="1">
    <citation type="submission" date="2023-05" db="EMBL/GenBank/DDBJ databases">
        <title>Nepenthes gracilis genome sequencing.</title>
        <authorList>
            <person name="Fukushima K."/>
        </authorList>
    </citation>
    <scope>NUCLEOTIDE SEQUENCE</scope>
    <source>
        <strain evidence="2">SING2019-196</strain>
    </source>
</reference>
<dbReference type="Gene3D" id="1.10.340.70">
    <property type="match status" value="1"/>
</dbReference>
<dbReference type="Proteomes" id="UP001279734">
    <property type="component" value="Unassembled WGS sequence"/>
</dbReference>
<protein>
    <recommendedName>
        <fullName evidence="1">Integrase zinc-binding domain-containing protein</fullName>
    </recommendedName>
</protein>
<accession>A0AAD3Y634</accession>
<keyword evidence="3" id="KW-1185">Reference proteome</keyword>
<dbReference type="EMBL" id="BSYO01000038">
    <property type="protein sequence ID" value="GMH30658.1"/>
    <property type="molecule type" value="Genomic_DNA"/>
</dbReference>
<organism evidence="2 3">
    <name type="scientific">Nepenthes gracilis</name>
    <name type="common">Slender pitcher plant</name>
    <dbReference type="NCBI Taxonomy" id="150966"/>
    <lineage>
        <taxon>Eukaryota</taxon>
        <taxon>Viridiplantae</taxon>
        <taxon>Streptophyta</taxon>
        <taxon>Embryophyta</taxon>
        <taxon>Tracheophyta</taxon>
        <taxon>Spermatophyta</taxon>
        <taxon>Magnoliopsida</taxon>
        <taxon>eudicotyledons</taxon>
        <taxon>Gunneridae</taxon>
        <taxon>Pentapetalae</taxon>
        <taxon>Caryophyllales</taxon>
        <taxon>Nepenthaceae</taxon>
        <taxon>Nepenthes</taxon>
    </lineage>
</organism>
<feature type="domain" description="Integrase zinc-binding" evidence="1">
    <location>
        <begin position="62"/>
        <end position="107"/>
    </location>
</feature>
<evidence type="ECO:0000313" key="2">
    <source>
        <dbReference type="EMBL" id="GMH30658.1"/>
    </source>
</evidence>